<dbReference type="InterPro" id="IPR038471">
    <property type="entry name" value="MecA_C_sf"/>
</dbReference>
<dbReference type="Pfam" id="PF05389">
    <property type="entry name" value="MecA"/>
    <property type="match status" value="1"/>
</dbReference>
<evidence type="ECO:0000256" key="1">
    <source>
        <dbReference type="ARBA" id="ARBA00005397"/>
    </source>
</evidence>
<protein>
    <submittedName>
        <fullName evidence="2">Adapter protein MecA</fullName>
    </submittedName>
</protein>
<evidence type="ECO:0000313" key="3">
    <source>
        <dbReference type="Proteomes" id="UP000475928"/>
    </source>
</evidence>
<dbReference type="PIRSF" id="PIRSF029008">
    <property type="entry name" value="MecA"/>
    <property type="match status" value="1"/>
</dbReference>
<accession>A0A6A0B551</accession>
<dbReference type="PANTHER" id="PTHR39161">
    <property type="entry name" value="ADAPTER PROTEIN MECA"/>
    <property type="match status" value="1"/>
</dbReference>
<organism evidence="2 3">
    <name type="scientific">Pseudolactococcus insecticola</name>
    <dbReference type="NCBI Taxonomy" id="2709158"/>
    <lineage>
        <taxon>Bacteria</taxon>
        <taxon>Bacillati</taxon>
        <taxon>Bacillota</taxon>
        <taxon>Bacilli</taxon>
        <taxon>Lactobacillales</taxon>
        <taxon>Streptococcaceae</taxon>
        <taxon>Pseudolactococcus</taxon>
    </lineage>
</organism>
<comment type="caution">
    <text evidence="2">The sequence shown here is derived from an EMBL/GenBank/DDBJ whole genome shotgun (WGS) entry which is preliminary data.</text>
</comment>
<dbReference type="PANTHER" id="PTHR39161:SF1">
    <property type="entry name" value="ADAPTER PROTEIN MECA 1"/>
    <property type="match status" value="1"/>
</dbReference>
<dbReference type="Gene3D" id="3.30.70.1950">
    <property type="match status" value="1"/>
</dbReference>
<sequence length="232" mass="26830">MNVETKGEVSQMEYKQINEKTIKISLTFDDLKEHDVKMSDFLVNQGMVEKLFYELVSELEIEDRFANSGMMTFQVRPHPMGVDLLVTEEVNMENMQFPEGAEGLQEMMDEAMDQMGDLAGMMDAGQDKPNFDLMDDNADYVYFIIKFQKISEAVKLSKAVIEDVEESELFQFQDQFYLTILDNQKLKGAREVGLLRARMLEYGDQSDFSRETLLEHGVSVFREEALENLQHI</sequence>
<evidence type="ECO:0000313" key="2">
    <source>
        <dbReference type="EMBL" id="GFH39608.1"/>
    </source>
</evidence>
<gene>
    <name evidence="2" type="primary">mecA</name>
    <name evidence="2" type="ORF">Hs20B_00060</name>
</gene>
<comment type="similarity">
    <text evidence="1">Belongs to the MecA family.</text>
</comment>
<dbReference type="Proteomes" id="UP000475928">
    <property type="component" value="Unassembled WGS sequence"/>
</dbReference>
<name>A0A6A0B551_9LACT</name>
<reference evidence="2 3" key="1">
    <citation type="submission" date="2020-02" db="EMBL/GenBank/DDBJ databases">
        <title>Draft genome sequence of Lactococcus sp. Hs20B0-1.</title>
        <authorList>
            <person name="Noda S."/>
            <person name="Yuki M."/>
            <person name="Ohkuma M."/>
        </authorList>
    </citation>
    <scope>NUCLEOTIDE SEQUENCE [LARGE SCALE GENOMIC DNA]</scope>
    <source>
        <strain evidence="2 3">Hs20B0-1</strain>
    </source>
</reference>
<dbReference type="EMBL" id="BLLH01000001">
    <property type="protein sequence ID" value="GFH39608.1"/>
    <property type="molecule type" value="Genomic_DNA"/>
</dbReference>
<dbReference type="InterPro" id="IPR008681">
    <property type="entry name" value="Neg-reg_MecA"/>
</dbReference>
<proteinExistence type="inferred from homology"/>
<dbReference type="AlphaFoldDB" id="A0A6A0B551"/>
<keyword evidence="3" id="KW-1185">Reference proteome</keyword>